<dbReference type="EMBL" id="JBHLUH010000073">
    <property type="protein sequence ID" value="MFC0532504.1"/>
    <property type="molecule type" value="Genomic_DNA"/>
</dbReference>
<protein>
    <recommendedName>
        <fullName evidence="1">4Fe-4S ferredoxin-type domain-containing protein</fullName>
    </recommendedName>
</protein>
<comment type="caution">
    <text evidence="2">The sequence shown here is derived from an EMBL/GenBank/DDBJ whole genome shotgun (WGS) entry which is preliminary data.</text>
</comment>
<evidence type="ECO:0000259" key="1">
    <source>
        <dbReference type="PROSITE" id="PS51379"/>
    </source>
</evidence>
<evidence type="ECO:0000313" key="3">
    <source>
        <dbReference type="Proteomes" id="UP001589867"/>
    </source>
</evidence>
<dbReference type="InterPro" id="IPR017896">
    <property type="entry name" value="4Fe4S_Fe-S-bd"/>
</dbReference>
<reference evidence="2 3" key="1">
    <citation type="submission" date="2024-09" db="EMBL/GenBank/DDBJ databases">
        <authorList>
            <person name="Sun Q."/>
            <person name="Mori K."/>
        </authorList>
    </citation>
    <scope>NUCLEOTIDE SEQUENCE [LARGE SCALE GENOMIC DNA]</scope>
    <source>
        <strain evidence="2 3">TBRC 3947</strain>
    </source>
</reference>
<accession>A0ABV6MD67</accession>
<evidence type="ECO:0000313" key="2">
    <source>
        <dbReference type="EMBL" id="MFC0532504.1"/>
    </source>
</evidence>
<dbReference type="Proteomes" id="UP001589867">
    <property type="component" value="Unassembled WGS sequence"/>
</dbReference>
<proteinExistence type="predicted"/>
<dbReference type="PROSITE" id="PS51379">
    <property type="entry name" value="4FE4S_FER_2"/>
    <property type="match status" value="1"/>
</dbReference>
<feature type="domain" description="4Fe-4S ferredoxin-type" evidence="1">
    <location>
        <begin position="74"/>
        <end position="107"/>
    </location>
</feature>
<sequence length="128" mass="13517">MGRHRTLLSHRASLAGCDIGKLIYVFADGALAVCPYIVFASRTPQSQYNDAEFLVGNILENEVGPALDAYDFHGRYAVGANTKCGGCGMNSQCGKGCPAAVISRGGRIGDVDDEQCPVPGERGRRGLP</sequence>
<organism evidence="2 3">
    <name type="scientific">Phytohabitans kaempferiae</name>
    <dbReference type="NCBI Taxonomy" id="1620943"/>
    <lineage>
        <taxon>Bacteria</taxon>
        <taxon>Bacillati</taxon>
        <taxon>Actinomycetota</taxon>
        <taxon>Actinomycetes</taxon>
        <taxon>Micromonosporales</taxon>
        <taxon>Micromonosporaceae</taxon>
    </lineage>
</organism>
<name>A0ABV6MD67_9ACTN</name>
<gene>
    <name evidence="2" type="ORF">ACFFIA_33245</name>
</gene>
<keyword evidence="3" id="KW-1185">Reference proteome</keyword>